<reference evidence="3 4" key="1">
    <citation type="journal article" date="2006" name="Nature">
        <title>Global trends of whole-genome duplications revealed by the ciliate Paramecium tetraurelia.</title>
        <authorList>
            <consortium name="Genoscope"/>
            <person name="Aury J.-M."/>
            <person name="Jaillon O."/>
            <person name="Duret L."/>
            <person name="Noel B."/>
            <person name="Jubin C."/>
            <person name="Porcel B.M."/>
            <person name="Segurens B."/>
            <person name="Daubin V."/>
            <person name="Anthouard V."/>
            <person name="Aiach N."/>
            <person name="Arnaiz O."/>
            <person name="Billaut A."/>
            <person name="Beisson J."/>
            <person name="Blanc I."/>
            <person name="Bouhouche K."/>
            <person name="Camara F."/>
            <person name="Duharcourt S."/>
            <person name="Guigo R."/>
            <person name="Gogendeau D."/>
            <person name="Katinka M."/>
            <person name="Keller A.-M."/>
            <person name="Kissmehl R."/>
            <person name="Klotz C."/>
            <person name="Koll F."/>
            <person name="Le Moue A."/>
            <person name="Lepere C."/>
            <person name="Malinsky S."/>
            <person name="Nowacki M."/>
            <person name="Nowak J.K."/>
            <person name="Plattner H."/>
            <person name="Poulain J."/>
            <person name="Ruiz F."/>
            <person name="Serrano V."/>
            <person name="Zagulski M."/>
            <person name="Dessen P."/>
            <person name="Betermier M."/>
            <person name="Weissenbach J."/>
            <person name="Scarpelli C."/>
            <person name="Schachter V."/>
            <person name="Sperling L."/>
            <person name="Meyer E."/>
            <person name="Cohen J."/>
            <person name="Wincker P."/>
        </authorList>
    </citation>
    <scope>NUCLEOTIDE SEQUENCE [LARGE SCALE GENOMIC DNA]</scope>
    <source>
        <strain evidence="3 4">Stock d4-2</strain>
    </source>
</reference>
<keyword evidence="2" id="KW-0472">Membrane</keyword>
<dbReference type="OMA" id="LEHTYDP"/>
<keyword evidence="2" id="KW-0812">Transmembrane</keyword>
<gene>
    <name evidence="3" type="ORF">GSPATT00013645001</name>
</gene>
<accession>A0D581</accession>
<evidence type="ECO:0008006" key="5">
    <source>
        <dbReference type="Google" id="ProtNLM"/>
    </source>
</evidence>
<protein>
    <recommendedName>
        <fullName evidence="5">Transmembrane protein</fullName>
    </recommendedName>
</protein>
<feature type="compositionally biased region" description="Polar residues" evidence="1">
    <location>
        <begin position="51"/>
        <end position="60"/>
    </location>
</feature>
<evidence type="ECO:0000256" key="1">
    <source>
        <dbReference type="SAM" id="MobiDB-lite"/>
    </source>
</evidence>
<feature type="compositionally biased region" description="Polar residues" evidence="1">
    <location>
        <begin position="1"/>
        <end position="11"/>
    </location>
</feature>
<name>A0D581_PARTE</name>
<dbReference type="EMBL" id="CT868296">
    <property type="protein sequence ID" value="CAK78198.1"/>
    <property type="molecule type" value="Genomic_DNA"/>
</dbReference>
<dbReference type="OrthoDB" id="304498at2759"/>
<dbReference type="KEGG" id="ptm:GSPATT00013645001"/>
<dbReference type="Proteomes" id="UP000000600">
    <property type="component" value="Unassembled WGS sequence"/>
</dbReference>
<feature type="region of interest" description="Disordered" evidence="1">
    <location>
        <begin position="1"/>
        <end position="61"/>
    </location>
</feature>
<proteinExistence type="predicted"/>
<evidence type="ECO:0000313" key="3">
    <source>
        <dbReference type="EMBL" id="CAK78198.1"/>
    </source>
</evidence>
<dbReference type="GeneID" id="5031380"/>
<dbReference type="AlphaFoldDB" id="A0D581"/>
<feature type="transmembrane region" description="Helical" evidence="2">
    <location>
        <begin position="486"/>
        <end position="506"/>
    </location>
</feature>
<dbReference type="HOGENOM" id="CLU_465015_0_0_1"/>
<keyword evidence="2" id="KW-1133">Transmembrane helix</keyword>
<keyword evidence="4" id="KW-1185">Reference proteome</keyword>
<evidence type="ECO:0000256" key="2">
    <source>
        <dbReference type="SAM" id="Phobius"/>
    </source>
</evidence>
<dbReference type="InParanoid" id="A0D581"/>
<organism evidence="3 4">
    <name type="scientific">Paramecium tetraurelia</name>
    <dbReference type="NCBI Taxonomy" id="5888"/>
    <lineage>
        <taxon>Eukaryota</taxon>
        <taxon>Sar</taxon>
        <taxon>Alveolata</taxon>
        <taxon>Ciliophora</taxon>
        <taxon>Intramacronucleata</taxon>
        <taxon>Oligohymenophorea</taxon>
        <taxon>Peniculida</taxon>
        <taxon>Parameciidae</taxon>
        <taxon>Paramecium</taxon>
    </lineage>
</organism>
<dbReference type="RefSeq" id="XP_001445595.1">
    <property type="nucleotide sequence ID" value="XM_001445558.1"/>
</dbReference>
<sequence length="619" mass="72840">MQNNILFSNGQDEAILSERNEQEQFQSDISNDEDDSNDQIDNEEEQEMNPKESQTPTFPEQQIIKDETKKKDVINKTIYQIKETCLEKIKAYIGFGHGDLFINEKIGSIFFLPISCNWTLKIQVTIAQIIIAITSLSLFIGVQFIGQNILFDTVQSWTKNNVSELLQKQICEITIDFVQLLINTRENEIQLINVTQNLIQLESLRYNGVLYKMDDKLPNSTKQYIPDTSIVDQYTFNFATYSLLFDDSIPEKRIRNYLSINNIMYFNYQSMGSFFYWIFDDGFMMQYPGINVTDLELFNKYRLKMYRDRRYAFQIPLEHTYDPFLQVILQREVLPITDANNTKIGLIFCERQPFILYMLFYSIATNSQYNYTLFLLTGDNHIIDYQEQEYKIDIEELQQLIMTMNSDDDSKLRKINVSKYLTGQAKVESYIAIYQGELSGQQFLFAFINYSGLILGIYQPTYLPNEEIELQKDIYERKVDNFNKKLIPIALSIPILYIIICVFYMVRYIKPLQRITEYADQLLKKSQNFDEKQFEKQFNDSTGDDLIQQLTSLFAKLMGNLNKSKQLKKQEIIEFYNKQTYPKNQKPRDVTPIINEVKKIKLDSIVRDPGVLQFPNLDD</sequence>
<evidence type="ECO:0000313" key="4">
    <source>
        <dbReference type="Proteomes" id="UP000000600"/>
    </source>
</evidence>
<feature type="compositionally biased region" description="Acidic residues" evidence="1">
    <location>
        <begin position="30"/>
        <end position="47"/>
    </location>
</feature>